<keyword evidence="1" id="KW-0812">Transmembrane</keyword>
<dbReference type="AlphaFoldDB" id="A0A1H4PBU2"/>
<feature type="transmembrane region" description="Helical" evidence="1">
    <location>
        <begin position="17"/>
        <end position="38"/>
    </location>
</feature>
<dbReference type="OrthoDB" id="5116168at2"/>
<evidence type="ECO:0000256" key="1">
    <source>
        <dbReference type="SAM" id="Phobius"/>
    </source>
</evidence>
<reference evidence="2 3" key="1">
    <citation type="submission" date="2016-10" db="EMBL/GenBank/DDBJ databases">
        <authorList>
            <person name="de Groot N.N."/>
        </authorList>
    </citation>
    <scope>NUCLEOTIDE SEQUENCE [LARGE SCALE GENOMIC DNA]</scope>
    <source>
        <strain evidence="2 3">DSM 21799</strain>
    </source>
</reference>
<evidence type="ECO:0008006" key="4">
    <source>
        <dbReference type="Google" id="ProtNLM"/>
    </source>
</evidence>
<dbReference type="EMBL" id="FNRY01000001">
    <property type="protein sequence ID" value="SEC04674.1"/>
    <property type="molecule type" value="Genomic_DNA"/>
</dbReference>
<dbReference type="STRING" id="640635.SAMN04489806_2456"/>
<protein>
    <recommendedName>
        <fullName evidence="4">DUF2993 domain-containing protein</fullName>
    </recommendedName>
</protein>
<gene>
    <name evidence="2" type="ORF">SAMN04489806_2456</name>
</gene>
<keyword evidence="1" id="KW-1133">Transmembrane helix</keyword>
<name>A0A1H4PBU2_9MICO</name>
<dbReference type="InterPro" id="IPR021373">
    <property type="entry name" value="DUF2993"/>
</dbReference>
<sequence>MLPEAQDVPKSRGGRRLGIGLGVTVLVLAVLAGAAWVADGIFRGMAEDAAASAIEAQLPEGVSADLHVSIGGGLFLPQLLAGSFAEVTITTDDASYKSVGFDAVVRAEGVPTDVSGTVRHVDARVTLDEDAVNELLALPGTDPHLSLGESTVTYEDATRVLGFEIGYTVTARASAEDSTVTLAPEHVKVTSPLGSLNLDDVVGRVLDKPVAVCVADRLPAVVDLDGIAVEPGSATLTLTAAKLPLDAAALGTPGSCDAG</sequence>
<keyword evidence="3" id="KW-1185">Reference proteome</keyword>
<evidence type="ECO:0000313" key="3">
    <source>
        <dbReference type="Proteomes" id="UP000199183"/>
    </source>
</evidence>
<accession>A0A1H4PBU2</accession>
<dbReference type="Pfam" id="PF11209">
    <property type="entry name" value="LmeA"/>
    <property type="match status" value="1"/>
</dbReference>
<keyword evidence="1" id="KW-0472">Membrane</keyword>
<organism evidence="2 3">
    <name type="scientific">Paramicrobacterium humi</name>
    <dbReference type="NCBI Taxonomy" id="640635"/>
    <lineage>
        <taxon>Bacteria</taxon>
        <taxon>Bacillati</taxon>
        <taxon>Actinomycetota</taxon>
        <taxon>Actinomycetes</taxon>
        <taxon>Micrococcales</taxon>
        <taxon>Microbacteriaceae</taxon>
        <taxon>Paramicrobacterium</taxon>
    </lineage>
</organism>
<proteinExistence type="predicted"/>
<evidence type="ECO:0000313" key="2">
    <source>
        <dbReference type="EMBL" id="SEC04674.1"/>
    </source>
</evidence>
<dbReference type="Proteomes" id="UP000199183">
    <property type="component" value="Unassembled WGS sequence"/>
</dbReference>
<dbReference type="RefSeq" id="WP_091184706.1">
    <property type="nucleotide sequence ID" value="NZ_FNRY01000001.1"/>
</dbReference>